<gene>
    <name evidence="2" type="primary">pilM</name>
    <name evidence="3" type="ORF">GHO39_23085</name>
    <name evidence="2" type="ORF">GHO40_00635</name>
</gene>
<evidence type="ECO:0000313" key="2">
    <source>
        <dbReference type="EMBL" id="MQT45249.1"/>
    </source>
</evidence>
<dbReference type="EMBL" id="WIWJ01000001">
    <property type="protein sequence ID" value="MQT45249.1"/>
    <property type="molecule type" value="Genomic_DNA"/>
</dbReference>
<dbReference type="Proteomes" id="UP000441404">
    <property type="component" value="Unassembled WGS sequence"/>
</dbReference>
<dbReference type="InterPro" id="IPR043129">
    <property type="entry name" value="ATPase_NBD"/>
</dbReference>
<dbReference type="InterPro" id="IPR050696">
    <property type="entry name" value="FtsA/MreB"/>
</dbReference>
<dbReference type="OrthoDB" id="9773403at2"/>
<sequence>MPGYFCKARQRYVGVDIGSHTIKIVELSRSNGPFQLEAYAVEPLPATLMDDQTSAEPKSVAQVLLKALGAASVSASEAVVALPDTHVICKHLEVDAGLSDDELELYVRLEAEQYIPYALDEAALDFDVLGPSLNNPEQLHVLLVTCRQHTLAWYEAVLSQAGLKARVVAVQAHALARAIEGATPTVAEAQLPVTVAVIDVAGHTTLLSVVHQGQVLYARELLFGADTLEEGAFNPGALEQVKRGLEQYAESAVAPAVQSLWLAGPIGAGSALSAWFEAHLGLPVHVANPFSQMTISPLVTPQALRCDAPMLLTACGLALRGFD</sequence>
<dbReference type="SMART" id="SM00842">
    <property type="entry name" value="FtsA"/>
    <property type="match status" value="1"/>
</dbReference>
<evidence type="ECO:0000313" key="5">
    <source>
        <dbReference type="Proteomes" id="UP000489190"/>
    </source>
</evidence>
<evidence type="ECO:0000313" key="4">
    <source>
        <dbReference type="Proteomes" id="UP000441404"/>
    </source>
</evidence>
<proteinExistence type="predicted"/>
<dbReference type="CDD" id="cd24049">
    <property type="entry name" value="ASKHA_NBD_PilM"/>
    <property type="match status" value="1"/>
</dbReference>
<evidence type="ECO:0000259" key="1">
    <source>
        <dbReference type="SMART" id="SM00842"/>
    </source>
</evidence>
<dbReference type="PANTHER" id="PTHR32432:SF3">
    <property type="entry name" value="ETHANOLAMINE UTILIZATION PROTEIN EUTJ"/>
    <property type="match status" value="1"/>
</dbReference>
<dbReference type="InterPro" id="IPR003494">
    <property type="entry name" value="SHS2_FtsA"/>
</dbReference>
<dbReference type="PIRSF" id="PIRSF019169">
    <property type="entry name" value="PilM"/>
    <property type="match status" value="1"/>
</dbReference>
<dbReference type="STRING" id="1608996.TU84_01435"/>
<organism evidence="2 4">
    <name type="scientific">Pseudomonas helleri</name>
    <dbReference type="NCBI Taxonomy" id="1608996"/>
    <lineage>
        <taxon>Bacteria</taxon>
        <taxon>Pseudomonadati</taxon>
        <taxon>Pseudomonadota</taxon>
        <taxon>Gammaproteobacteria</taxon>
        <taxon>Pseudomonadales</taxon>
        <taxon>Pseudomonadaceae</taxon>
        <taxon>Pseudomonas</taxon>
    </lineage>
</organism>
<feature type="domain" description="SHS2" evidence="1">
    <location>
        <begin position="12"/>
        <end position="179"/>
    </location>
</feature>
<reference evidence="4 5" key="1">
    <citation type="submission" date="2019-10" db="EMBL/GenBank/DDBJ databases">
        <title>Evaluation of single-gene subtyping targets for Pseudomonas.</title>
        <authorList>
            <person name="Reichler S.J."/>
            <person name="Orsi R.H."/>
            <person name="Wiedmann M."/>
            <person name="Martin N.H."/>
            <person name="Murphy S.I."/>
        </authorList>
    </citation>
    <scope>NUCLEOTIDE SEQUENCE [LARGE SCALE GENOMIC DNA]</scope>
    <source>
        <strain evidence="3 5">FSL R10-3254</strain>
        <strain evidence="2 4">FSL R10-3257</strain>
    </source>
</reference>
<dbReference type="RefSeq" id="WP_048366716.1">
    <property type="nucleotide sequence ID" value="NZ_JYLD01000001.1"/>
</dbReference>
<accession>A0A0J6IGS2</accession>
<comment type="caution">
    <text evidence="2">The sequence shown here is derived from an EMBL/GenBank/DDBJ whole genome shotgun (WGS) entry which is preliminary data.</text>
</comment>
<dbReference type="GO" id="GO:0051301">
    <property type="term" value="P:cell division"/>
    <property type="evidence" value="ECO:0007669"/>
    <property type="project" value="InterPro"/>
</dbReference>
<dbReference type="Pfam" id="PF11104">
    <property type="entry name" value="PilM_2"/>
    <property type="match status" value="2"/>
</dbReference>
<dbReference type="Proteomes" id="UP000489190">
    <property type="component" value="Unassembled WGS sequence"/>
</dbReference>
<dbReference type="NCBIfam" id="TIGR01175">
    <property type="entry name" value="pilM"/>
    <property type="match status" value="1"/>
</dbReference>
<dbReference type="EMBL" id="WIWI01000081">
    <property type="protein sequence ID" value="MQT91994.1"/>
    <property type="molecule type" value="Genomic_DNA"/>
</dbReference>
<dbReference type="InterPro" id="IPR005883">
    <property type="entry name" value="PilM"/>
</dbReference>
<dbReference type="PANTHER" id="PTHR32432">
    <property type="entry name" value="CELL DIVISION PROTEIN FTSA-RELATED"/>
    <property type="match status" value="1"/>
</dbReference>
<dbReference type="Gene3D" id="3.30.420.40">
    <property type="match status" value="2"/>
</dbReference>
<protein>
    <submittedName>
        <fullName evidence="2">Type IV pilus assembly protein PilM</fullName>
    </submittedName>
</protein>
<name>A0A0J6IGS2_9PSED</name>
<dbReference type="SUPFAM" id="SSF53067">
    <property type="entry name" value="Actin-like ATPase domain"/>
    <property type="match status" value="2"/>
</dbReference>
<evidence type="ECO:0000313" key="3">
    <source>
        <dbReference type="EMBL" id="MQT91994.1"/>
    </source>
</evidence>
<dbReference type="AlphaFoldDB" id="A0A0J6IGS2"/>